<dbReference type="PANTHER" id="PTHR33446:SF2">
    <property type="entry name" value="PROTEIN TONB"/>
    <property type="match status" value="1"/>
</dbReference>
<evidence type="ECO:0000256" key="7">
    <source>
        <dbReference type="ARBA" id="ARBA00022927"/>
    </source>
</evidence>
<comment type="subcellular location">
    <subcellularLocation>
        <location evidence="1">Cell inner membrane</location>
        <topology evidence="1">Single-pass membrane protein</topology>
        <orientation evidence="1">Periplasmic side</orientation>
    </subcellularLocation>
</comment>
<dbReference type="Proteomes" id="UP001139104">
    <property type="component" value="Unassembled WGS sequence"/>
</dbReference>
<reference evidence="13" key="1">
    <citation type="journal article" date="2022" name="ISME J.">
        <title>Identification of active gaseous-alkane degraders at natural gas seeps.</title>
        <authorList>
            <person name="Farhan Ul Haque M."/>
            <person name="Hernandez M."/>
            <person name="Crombie A.T."/>
            <person name="Murrell J.C."/>
        </authorList>
    </citation>
    <scope>NUCLEOTIDE SEQUENCE</scope>
    <source>
        <strain evidence="13">PC2</strain>
    </source>
</reference>
<gene>
    <name evidence="13" type="ORF">K2U94_18185</name>
</gene>
<evidence type="ECO:0000313" key="14">
    <source>
        <dbReference type="Proteomes" id="UP001139104"/>
    </source>
</evidence>
<keyword evidence="4" id="KW-1003">Cell membrane</keyword>
<feature type="compositionally biased region" description="Pro residues" evidence="10">
    <location>
        <begin position="110"/>
        <end position="120"/>
    </location>
</feature>
<accession>A0ABS9ZAS2</accession>
<keyword evidence="14" id="KW-1185">Reference proteome</keyword>
<keyword evidence="7" id="KW-0653">Protein transport</keyword>
<feature type="compositionally biased region" description="Basic and acidic residues" evidence="10">
    <location>
        <begin position="131"/>
        <end position="158"/>
    </location>
</feature>
<protein>
    <submittedName>
        <fullName evidence="13">TonB family protein</fullName>
    </submittedName>
</protein>
<proteinExistence type="inferred from homology"/>
<dbReference type="Pfam" id="PF03544">
    <property type="entry name" value="TonB_C"/>
    <property type="match status" value="1"/>
</dbReference>
<comment type="similarity">
    <text evidence="2">Belongs to the TonB family.</text>
</comment>
<evidence type="ECO:0000256" key="2">
    <source>
        <dbReference type="ARBA" id="ARBA00006555"/>
    </source>
</evidence>
<evidence type="ECO:0000256" key="4">
    <source>
        <dbReference type="ARBA" id="ARBA00022475"/>
    </source>
</evidence>
<sequence length="301" mass="31984">MTSASAEAGRSDLLPRGLRLGMAGLICVAHVGLVAALSLVAKQVQVLAPLNVDLIPQGDYFVDTVEVAGPASSEPVSQPQPQPQPQPPADPATAQQTQTEAQAEPREETPPPPQPSPPAPAEAAAPAETQPAREAELEAQEKARRLEAKRRAQAEERTRQRREKRLRELRERREEARRRRREEQRRAEAGRPGGSQGHRAGVANGQAVRAARFNYGAIVAAALNRQKFYPASSRARGETGSVGVTFTVGGSGRIAGYSIYRSSGSSALDGAVRAMMARAHAPPPPGGAFHGSININFNLGG</sequence>
<comment type="caution">
    <text evidence="13">The sequence shown here is derived from an EMBL/GenBank/DDBJ whole genome shotgun (WGS) entry which is preliminary data.</text>
</comment>
<evidence type="ECO:0000256" key="6">
    <source>
        <dbReference type="ARBA" id="ARBA00022692"/>
    </source>
</evidence>
<evidence type="ECO:0000256" key="5">
    <source>
        <dbReference type="ARBA" id="ARBA00022519"/>
    </source>
</evidence>
<dbReference type="InterPro" id="IPR006260">
    <property type="entry name" value="TonB/TolA_C"/>
</dbReference>
<dbReference type="PROSITE" id="PS52015">
    <property type="entry name" value="TONB_CTD"/>
    <property type="match status" value="1"/>
</dbReference>
<dbReference type="InterPro" id="IPR051045">
    <property type="entry name" value="TonB-dependent_transducer"/>
</dbReference>
<keyword evidence="8 11" id="KW-1133">Transmembrane helix</keyword>
<evidence type="ECO:0000256" key="11">
    <source>
        <dbReference type="SAM" id="Phobius"/>
    </source>
</evidence>
<dbReference type="NCBIfam" id="TIGR01352">
    <property type="entry name" value="tonB_Cterm"/>
    <property type="match status" value="1"/>
</dbReference>
<name>A0ABS9ZAS2_9HYPH</name>
<keyword evidence="3" id="KW-0813">Transport</keyword>
<feature type="compositionally biased region" description="Basic and acidic residues" evidence="10">
    <location>
        <begin position="165"/>
        <end position="189"/>
    </location>
</feature>
<dbReference type="Gene3D" id="3.30.1150.10">
    <property type="match status" value="1"/>
</dbReference>
<feature type="compositionally biased region" description="Low complexity" evidence="10">
    <location>
        <begin position="121"/>
        <end position="130"/>
    </location>
</feature>
<feature type="compositionally biased region" description="Low complexity" evidence="10">
    <location>
        <begin position="91"/>
        <end position="102"/>
    </location>
</feature>
<dbReference type="RefSeq" id="WP_243068558.1">
    <property type="nucleotide sequence ID" value="NZ_JAIVFK010000005.1"/>
</dbReference>
<dbReference type="PANTHER" id="PTHR33446">
    <property type="entry name" value="PROTEIN TONB-RELATED"/>
    <property type="match status" value="1"/>
</dbReference>
<feature type="region of interest" description="Disordered" evidence="10">
    <location>
        <begin position="70"/>
        <end position="200"/>
    </location>
</feature>
<dbReference type="InterPro" id="IPR037682">
    <property type="entry name" value="TonB_C"/>
</dbReference>
<feature type="domain" description="TonB C-terminal" evidence="12">
    <location>
        <begin position="214"/>
        <end position="301"/>
    </location>
</feature>
<organism evidence="13 14">
    <name type="scientific">Candidatus Rhodoblastus alkanivorans</name>
    <dbReference type="NCBI Taxonomy" id="2954117"/>
    <lineage>
        <taxon>Bacteria</taxon>
        <taxon>Pseudomonadati</taxon>
        <taxon>Pseudomonadota</taxon>
        <taxon>Alphaproteobacteria</taxon>
        <taxon>Hyphomicrobiales</taxon>
        <taxon>Rhodoblastaceae</taxon>
        <taxon>Rhodoblastus</taxon>
    </lineage>
</organism>
<evidence type="ECO:0000256" key="1">
    <source>
        <dbReference type="ARBA" id="ARBA00004383"/>
    </source>
</evidence>
<evidence type="ECO:0000256" key="9">
    <source>
        <dbReference type="ARBA" id="ARBA00023136"/>
    </source>
</evidence>
<dbReference type="SUPFAM" id="SSF74653">
    <property type="entry name" value="TolA/TonB C-terminal domain"/>
    <property type="match status" value="1"/>
</dbReference>
<dbReference type="EMBL" id="JAIVFP010000001">
    <property type="protein sequence ID" value="MCI4684672.1"/>
    <property type="molecule type" value="Genomic_DNA"/>
</dbReference>
<feature type="compositionally biased region" description="Pro residues" evidence="10">
    <location>
        <begin position="78"/>
        <end position="90"/>
    </location>
</feature>
<feature type="transmembrane region" description="Helical" evidence="11">
    <location>
        <begin position="20"/>
        <end position="41"/>
    </location>
</feature>
<evidence type="ECO:0000256" key="3">
    <source>
        <dbReference type="ARBA" id="ARBA00022448"/>
    </source>
</evidence>
<keyword evidence="6 11" id="KW-0812">Transmembrane</keyword>
<evidence type="ECO:0000313" key="13">
    <source>
        <dbReference type="EMBL" id="MCI4684672.1"/>
    </source>
</evidence>
<keyword evidence="9 11" id="KW-0472">Membrane</keyword>
<keyword evidence="5" id="KW-0997">Cell inner membrane</keyword>
<evidence type="ECO:0000256" key="8">
    <source>
        <dbReference type="ARBA" id="ARBA00022989"/>
    </source>
</evidence>
<evidence type="ECO:0000259" key="12">
    <source>
        <dbReference type="PROSITE" id="PS52015"/>
    </source>
</evidence>
<evidence type="ECO:0000256" key="10">
    <source>
        <dbReference type="SAM" id="MobiDB-lite"/>
    </source>
</evidence>